<organism evidence="1 2">
    <name type="scientific">Dioscorea alata</name>
    <name type="common">Purple yam</name>
    <dbReference type="NCBI Taxonomy" id="55571"/>
    <lineage>
        <taxon>Eukaryota</taxon>
        <taxon>Viridiplantae</taxon>
        <taxon>Streptophyta</taxon>
        <taxon>Embryophyta</taxon>
        <taxon>Tracheophyta</taxon>
        <taxon>Spermatophyta</taxon>
        <taxon>Magnoliopsida</taxon>
        <taxon>Liliopsida</taxon>
        <taxon>Dioscoreales</taxon>
        <taxon>Dioscoreaceae</taxon>
        <taxon>Dioscorea</taxon>
    </lineage>
</organism>
<dbReference type="Proteomes" id="UP000827976">
    <property type="component" value="Chromosome 3"/>
</dbReference>
<accession>A0ACB7WLS4</accession>
<evidence type="ECO:0000313" key="2">
    <source>
        <dbReference type="Proteomes" id="UP000827976"/>
    </source>
</evidence>
<proteinExistence type="predicted"/>
<evidence type="ECO:0000313" key="1">
    <source>
        <dbReference type="EMBL" id="KAH7688874.1"/>
    </source>
</evidence>
<gene>
    <name evidence="1" type="ORF">IHE45_03G059800</name>
</gene>
<reference evidence="2" key="1">
    <citation type="journal article" date="2022" name="Nat. Commun.">
        <title>Chromosome evolution and the genetic basis of agronomically important traits in greater yam.</title>
        <authorList>
            <person name="Bredeson J.V."/>
            <person name="Lyons J.B."/>
            <person name="Oniyinde I.O."/>
            <person name="Okereke N.R."/>
            <person name="Kolade O."/>
            <person name="Nnabue I."/>
            <person name="Nwadili C.O."/>
            <person name="Hribova E."/>
            <person name="Parker M."/>
            <person name="Nwogha J."/>
            <person name="Shu S."/>
            <person name="Carlson J."/>
            <person name="Kariba R."/>
            <person name="Muthemba S."/>
            <person name="Knop K."/>
            <person name="Barton G.J."/>
            <person name="Sherwood A.V."/>
            <person name="Lopez-Montes A."/>
            <person name="Asiedu R."/>
            <person name="Jamnadass R."/>
            <person name="Muchugi A."/>
            <person name="Goodstein D."/>
            <person name="Egesi C.N."/>
            <person name="Featherston J."/>
            <person name="Asfaw A."/>
            <person name="Simpson G.G."/>
            <person name="Dolezel J."/>
            <person name="Hendre P.S."/>
            <person name="Van Deynze A."/>
            <person name="Kumar P.L."/>
            <person name="Obidiegwu J.E."/>
            <person name="Bhattacharjee R."/>
            <person name="Rokhsar D.S."/>
        </authorList>
    </citation>
    <scope>NUCLEOTIDE SEQUENCE [LARGE SCALE GENOMIC DNA]</scope>
    <source>
        <strain evidence="2">cv. TDa95/00328</strain>
    </source>
</reference>
<keyword evidence="2" id="KW-1185">Reference proteome</keyword>
<dbReference type="EMBL" id="CM037013">
    <property type="protein sequence ID" value="KAH7688874.1"/>
    <property type="molecule type" value="Genomic_DNA"/>
</dbReference>
<comment type="caution">
    <text evidence="1">The sequence shown here is derived from an EMBL/GenBank/DDBJ whole genome shotgun (WGS) entry which is preliminary data.</text>
</comment>
<sequence>MVRSKPPSKKPNRGVDFKKIKRKIGKKLPPPKNQTNTEIKSKAIVLPEQSVASERSGMAVNKKGLTLRELLQQTSHHNAKIRKVALNGIRDLVLKHPSELKLQKLSIIEKLRERISDSDKLVRETLYNLLKTVIFPSLKEEFTGSMISMMMAYVFNAMTHIAIDIRLMAFKFFELIVISFPSSFLLYAEKVLDNYVDILKNNQIYLQDKSKLKSVLAGLVRCLSLLVDREDILSNETKILEHECLHSFEVELPKDHSGMPSVLKRIEDLVPLLVNSFHDSALSIQAMPVIDGQSFDCILYTLQNINMAVKVVVDEINRPHMSHEFSSILPSNGNKLMPNTMLMYLKKLGDSFPVGKIYHSAEKEGERFFILNLGITEIFLHLITWIDDPNLFEKLLHFIETLLLKQGSRNLSATKTILEKQLVSIISLFPRIVAVSGGWRLRLLEAFTTAFRNCKVESTHCLAYLAAIEEMLKDDSAFKSCDPDMLSYQIVWLQELPNLLLKLGDRHPPLSKIHLLMGYHFQVILKLLLQIGQCSPQNSPLASEYNCLQWRLKEFYGTQVIAGPVNYGPFIKLPTDCQELSICCLYYFSSLNPDLLQSITFCCLCNHLEPSVLLRIIEVLESAFRAAHLPISDYIGFLVTLIARFKVYPGKFSSEENDTKVSKSGIFKSLNSAICSCLSQLGDNSMVLKLLYKHISREMSLKPSLLNMRGLFRVIVMLDRRLKQLAEEEVIDLSNSLAYYVLDASSASSCLTDTIALAEDSNKIAILKYYIQPCIFLLYGSDKLLNHVVKLFDSLVLDIDCSPVSQCDDNHVLKHATMVLEVACILNFMHHDVELHRGLSSSRETIKHILLKISKLLGSGNFSMPVEERHKVKTAFDQLRAVACKLHCLESGDVGV</sequence>
<name>A0ACB7WLS4_DIOAL</name>
<protein>
    <submittedName>
        <fullName evidence="1">Pre-rRNA-processing protein IPI1 protein</fullName>
    </submittedName>
</protein>